<organism evidence="1 2">
    <name type="scientific">Romanomermis culicivorax</name>
    <name type="common">Nematode worm</name>
    <dbReference type="NCBI Taxonomy" id="13658"/>
    <lineage>
        <taxon>Eukaryota</taxon>
        <taxon>Metazoa</taxon>
        <taxon>Ecdysozoa</taxon>
        <taxon>Nematoda</taxon>
        <taxon>Enoplea</taxon>
        <taxon>Dorylaimia</taxon>
        <taxon>Mermithida</taxon>
        <taxon>Mermithoidea</taxon>
        <taxon>Mermithidae</taxon>
        <taxon>Romanomermis</taxon>
    </lineage>
</organism>
<sequence>MTDGIVSANLTLSNFNCVSNNRQMPGRRYYPIFNSNSCFTPLINSQLATTANMRIDQEESIRIFVDNMADDKLVSH</sequence>
<protein>
    <submittedName>
        <fullName evidence="2">Uncharacterized protein</fullName>
    </submittedName>
</protein>
<reference evidence="2" key="1">
    <citation type="submission" date="2022-11" db="UniProtKB">
        <authorList>
            <consortium name="WormBaseParasite"/>
        </authorList>
    </citation>
    <scope>IDENTIFICATION</scope>
</reference>
<evidence type="ECO:0000313" key="1">
    <source>
        <dbReference type="Proteomes" id="UP000887565"/>
    </source>
</evidence>
<evidence type="ECO:0000313" key="2">
    <source>
        <dbReference type="WBParaSite" id="nRc.2.0.1.t13094-RA"/>
    </source>
</evidence>
<keyword evidence="1" id="KW-1185">Reference proteome</keyword>
<dbReference type="WBParaSite" id="nRc.2.0.1.t13094-RA">
    <property type="protein sequence ID" value="nRc.2.0.1.t13094-RA"/>
    <property type="gene ID" value="nRc.2.0.1.g13094"/>
</dbReference>
<dbReference type="AlphaFoldDB" id="A0A915IH09"/>
<name>A0A915IH09_ROMCU</name>
<proteinExistence type="predicted"/>
<accession>A0A915IH09</accession>
<dbReference type="Proteomes" id="UP000887565">
    <property type="component" value="Unplaced"/>
</dbReference>